<dbReference type="EMBL" id="JBHSWT010000045">
    <property type="protein sequence ID" value="MFC6770349.1"/>
    <property type="molecule type" value="Genomic_DNA"/>
</dbReference>
<organism evidence="2 3">
    <name type="scientific">Halorubrum pallidum</name>
    <dbReference type="NCBI Taxonomy" id="1526114"/>
    <lineage>
        <taxon>Archaea</taxon>
        <taxon>Methanobacteriati</taxon>
        <taxon>Methanobacteriota</taxon>
        <taxon>Stenosarchaea group</taxon>
        <taxon>Halobacteria</taxon>
        <taxon>Halobacteriales</taxon>
        <taxon>Haloferacaceae</taxon>
        <taxon>Halorubrum</taxon>
    </lineage>
</organism>
<proteinExistence type="predicted"/>
<accession>A0ABD5SZK6</accession>
<sequence length="389" mass="44725">MTDAAIPITQSAVQQFTEQYLRSLDSTIEKHEDKWEIAISEQAETELPSGQLVLFCGDPSADLDENERYLHPESSFFQEIVTEASKRQPTGKVVIASEDTQIEIPPWLQGNNINVNDATFTPYYDRSAIAILYRISIETVSEYQTELLRATAIDIRSMERLPKLEETFLEYTLPTGAQIESQSIDIERSTADDLITQTREQIIERVQPKVDEIHQEASRAADAEIEEYRQMQQQRIEELEESKTRLSDRIEDLSESIQQRGNEEERVEALQKRKELKSEYEDLDTEIEDLRHRREQGYPEKQQDVRERHALEVVVTPLTITQIEYERGEIMFELEEGSVTRSVTLGYGDGIGITDNLDCEFCNQTLGDNNPLRSIKDGLQCSQCYRSGS</sequence>
<dbReference type="AlphaFoldDB" id="A0ABD5SZK6"/>
<evidence type="ECO:0000313" key="2">
    <source>
        <dbReference type="EMBL" id="MFC6770349.1"/>
    </source>
</evidence>
<feature type="coiled-coil region" evidence="1">
    <location>
        <begin position="214"/>
        <end position="293"/>
    </location>
</feature>
<keyword evidence="3" id="KW-1185">Reference proteome</keyword>
<protein>
    <submittedName>
        <fullName evidence="2">Uncharacterized protein</fullName>
    </submittedName>
</protein>
<reference evidence="2 3" key="1">
    <citation type="journal article" date="2019" name="Int. J. Syst. Evol. Microbiol.">
        <title>The Global Catalogue of Microorganisms (GCM) 10K type strain sequencing project: providing services to taxonomists for standard genome sequencing and annotation.</title>
        <authorList>
            <consortium name="The Broad Institute Genomics Platform"/>
            <consortium name="The Broad Institute Genome Sequencing Center for Infectious Disease"/>
            <person name="Wu L."/>
            <person name="Ma J."/>
        </authorList>
    </citation>
    <scope>NUCLEOTIDE SEQUENCE [LARGE SCALE GENOMIC DNA]</scope>
    <source>
        <strain evidence="2 3">PJ61</strain>
    </source>
</reference>
<evidence type="ECO:0000256" key="1">
    <source>
        <dbReference type="SAM" id="Coils"/>
    </source>
</evidence>
<gene>
    <name evidence="2" type="ORF">ACFQDD_02205</name>
</gene>
<evidence type="ECO:0000313" key="3">
    <source>
        <dbReference type="Proteomes" id="UP001596274"/>
    </source>
</evidence>
<keyword evidence="1" id="KW-0175">Coiled coil</keyword>
<name>A0ABD5SZK6_9EURY</name>
<dbReference type="Proteomes" id="UP001596274">
    <property type="component" value="Unassembled WGS sequence"/>
</dbReference>
<comment type="caution">
    <text evidence="2">The sequence shown here is derived from an EMBL/GenBank/DDBJ whole genome shotgun (WGS) entry which is preliminary data.</text>
</comment>